<feature type="domain" description="Pyridoxamine 5'-phosphate oxidase N-terminal" evidence="2">
    <location>
        <begin position="16"/>
        <end position="114"/>
    </location>
</feature>
<dbReference type="Proteomes" id="UP000734823">
    <property type="component" value="Unassembled WGS sequence"/>
</dbReference>
<dbReference type="InterPro" id="IPR012349">
    <property type="entry name" value="Split_barrel_FMN-bd"/>
</dbReference>
<evidence type="ECO:0000256" key="1">
    <source>
        <dbReference type="ARBA" id="ARBA00023002"/>
    </source>
</evidence>
<reference evidence="3 4" key="1">
    <citation type="submission" date="2020-06" db="EMBL/GenBank/DDBJ databases">
        <title>Actinokineospora xiongansis sp. nov., isolated from soil of Baiyangdian.</title>
        <authorList>
            <person name="Zhang X."/>
        </authorList>
    </citation>
    <scope>NUCLEOTIDE SEQUENCE [LARGE SCALE GENOMIC DNA]</scope>
    <source>
        <strain evidence="3 4">HBU206404</strain>
    </source>
</reference>
<evidence type="ECO:0000259" key="2">
    <source>
        <dbReference type="Pfam" id="PF01243"/>
    </source>
</evidence>
<keyword evidence="4" id="KW-1185">Reference proteome</keyword>
<dbReference type="PANTHER" id="PTHR35176:SF1">
    <property type="entry name" value="F420H(2)-DEPENDENT BILIVERDIN REDUCTASE"/>
    <property type="match status" value="1"/>
</dbReference>
<dbReference type="NCBIfam" id="TIGR03618">
    <property type="entry name" value="Rv1155_F420"/>
    <property type="match status" value="1"/>
</dbReference>
<dbReference type="InterPro" id="IPR052019">
    <property type="entry name" value="F420H2_bilvrd_red/Heme_oxyg"/>
</dbReference>
<proteinExistence type="predicted"/>
<dbReference type="Gene3D" id="2.30.110.10">
    <property type="entry name" value="Electron Transport, Fmn-binding Protein, Chain A"/>
    <property type="match status" value="1"/>
</dbReference>
<name>A0ABR7L3C4_9PSEU</name>
<dbReference type="Pfam" id="PF01243">
    <property type="entry name" value="PNPOx_N"/>
    <property type="match status" value="1"/>
</dbReference>
<keyword evidence="1" id="KW-0560">Oxidoreductase</keyword>
<dbReference type="InterPro" id="IPR019920">
    <property type="entry name" value="F420-binding_dom_put"/>
</dbReference>
<evidence type="ECO:0000313" key="3">
    <source>
        <dbReference type="EMBL" id="MBC6447175.1"/>
    </source>
</evidence>
<gene>
    <name evidence="3" type="ORF">GPZ80_08315</name>
</gene>
<dbReference type="RefSeq" id="WP_187219657.1">
    <property type="nucleotide sequence ID" value="NZ_JABVED010000003.1"/>
</dbReference>
<dbReference type="SUPFAM" id="SSF50475">
    <property type="entry name" value="FMN-binding split barrel"/>
    <property type="match status" value="1"/>
</dbReference>
<dbReference type="PANTHER" id="PTHR35176">
    <property type="entry name" value="HEME OXYGENASE HI_0854-RELATED"/>
    <property type="match status" value="1"/>
</dbReference>
<sequence length="142" mass="15905">MHKMDHAEWLSFVNHGTRTGKLATVRADGSPHVAPIWFLVDDRDRIVFNTGADTVKGKALRRDPRFALCVDMEEPPYSFVQFQAEAELSEDLDLMLEWATRLGERYMGADKAEAFGKRNAVPGELLVFGTITKTIAHAEVAD</sequence>
<protein>
    <submittedName>
        <fullName evidence="3">PPOX class F420-dependent oxidoreductase</fullName>
    </submittedName>
</protein>
<dbReference type="InterPro" id="IPR011576">
    <property type="entry name" value="Pyridox_Oxase_N"/>
</dbReference>
<accession>A0ABR7L3C4</accession>
<comment type="caution">
    <text evidence="3">The sequence shown here is derived from an EMBL/GenBank/DDBJ whole genome shotgun (WGS) entry which is preliminary data.</text>
</comment>
<evidence type="ECO:0000313" key="4">
    <source>
        <dbReference type="Proteomes" id="UP000734823"/>
    </source>
</evidence>
<dbReference type="EMBL" id="JABVED010000003">
    <property type="protein sequence ID" value="MBC6447175.1"/>
    <property type="molecule type" value="Genomic_DNA"/>
</dbReference>
<organism evidence="3 4">
    <name type="scientific">Actinokineospora xionganensis</name>
    <dbReference type="NCBI Taxonomy" id="2684470"/>
    <lineage>
        <taxon>Bacteria</taxon>
        <taxon>Bacillati</taxon>
        <taxon>Actinomycetota</taxon>
        <taxon>Actinomycetes</taxon>
        <taxon>Pseudonocardiales</taxon>
        <taxon>Pseudonocardiaceae</taxon>
        <taxon>Actinokineospora</taxon>
    </lineage>
</organism>